<gene>
    <name evidence="2" type="ORF">NYP16_04860</name>
</gene>
<evidence type="ECO:0000256" key="1">
    <source>
        <dbReference type="SAM" id="MobiDB-lite"/>
    </source>
</evidence>
<name>A0A9X3TWY6_9PROT</name>
<sequence length="222" mass="24643">MSAKREQDEPTMEEILASIRRIISEENEPESASPPRAEFAAPPRAAASEPVQVYDRDDEVLELTEVFEEEPEPEPELEPEPEEDVFREEPAEAVVSDVAEEISLDDDFEDDFAEPVPAPEPVIRPEPRPVAAMAAEDFDAVDPTDESEAILSDFSADSVRASFGQLSDLLVAGYAGADKTLEGMVREMLKPLLKSWLDQNLPDIVERTVAREIARLARVKKP</sequence>
<dbReference type="EMBL" id="JANWOI010000001">
    <property type="protein sequence ID" value="MDA5193286.1"/>
    <property type="molecule type" value="Genomic_DNA"/>
</dbReference>
<feature type="region of interest" description="Disordered" evidence="1">
    <location>
        <begin position="67"/>
        <end position="88"/>
    </location>
</feature>
<evidence type="ECO:0000313" key="3">
    <source>
        <dbReference type="Proteomes" id="UP001141619"/>
    </source>
</evidence>
<dbReference type="AlphaFoldDB" id="A0A9X3TWY6"/>
<proteinExistence type="predicted"/>
<reference evidence="2" key="2">
    <citation type="journal article" date="2023" name="Syst. Appl. Microbiol.">
        <title>Govania unica gen. nov., sp. nov., a rare biosphere bacterium that represents a novel family in the class Alphaproteobacteria.</title>
        <authorList>
            <person name="Vandamme P."/>
            <person name="Peeters C."/>
            <person name="Hettiarachchi A."/>
            <person name="Cnockaert M."/>
            <person name="Carlier A."/>
        </authorList>
    </citation>
    <scope>NUCLEOTIDE SEQUENCE</scope>
    <source>
        <strain evidence="2">LMG 31809</strain>
    </source>
</reference>
<dbReference type="Pfam" id="PF10691">
    <property type="entry name" value="DUF2497"/>
    <property type="match status" value="1"/>
</dbReference>
<feature type="region of interest" description="Disordered" evidence="1">
    <location>
        <begin position="24"/>
        <end position="55"/>
    </location>
</feature>
<comment type="caution">
    <text evidence="2">The sequence shown here is derived from an EMBL/GenBank/DDBJ whole genome shotgun (WGS) entry which is preliminary data.</text>
</comment>
<feature type="compositionally biased region" description="Acidic residues" evidence="1">
    <location>
        <begin position="67"/>
        <end position="86"/>
    </location>
</feature>
<dbReference type="RefSeq" id="WP_274942979.1">
    <property type="nucleotide sequence ID" value="NZ_JANWOI010000001.1"/>
</dbReference>
<accession>A0A9X3TWY6</accession>
<keyword evidence="3" id="KW-1185">Reference proteome</keyword>
<organism evidence="2 3">
    <name type="scientific">Govanella unica</name>
    <dbReference type="NCBI Taxonomy" id="2975056"/>
    <lineage>
        <taxon>Bacteria</taxon>
        <taxon>Pseudomonadati</taxon>
        <taxon>Pseudomonadota</taxon>
        <taxon>Alphaproteobacteria</taxon>
        <taxon>Emcibacterales</taxon>
        <taxon>Govanellaceae</taxon>
        <taxon>Govanella</taxon>
    </lineage>
</organism>
<protein>
    <submittedName>
        <fullName evidence="2">DUF2497 domain-containing protein</fullName>
    </submittedName>
</protein>
<feature type="region of interest" description="Disordered" evidence="1">
    <location>
        <begin position="107"/>
        <end position="128"/>
    </location>
</feature>
<reference evidence="2" key="1">
    <citation type="submission" date="2022-08" db="EMBL/GenBank/DDBJ databases">
        <authorList>
            <person name="Vandamme P."/>
            <person name="Hettiarachchi A."/>
            <person name="Peeters C."/>
            <person name="Cnockaert M."/>
            <person name="Carlier A."/>
        </authorList>
    </citation>
    <scope>NUCLEOTIDE SEQUENCE</scope>
    <source>
        <strain evidence="2">LMG 31809</strain>
    </source>
</reference>
<dbReference type="InterPro" id="IPR019632">
    <property type="entry name" value="DUF2497"/>
</dbReference>
<feature type="compositionally biased region" description="Low complexity" evidence="1">
    <location>
        <begin position="30"/>
        <end position="50"/>
    </location>
</feature>
<evidence type="ECO:0000313" key="2">
    <source>
        <dbReference type="EMBL" id="MDA5193286.1"/>
    </source>
</evidence>
<dbReference type="Proteomes" id="UP001141619">
    <property type="component" value="Unassembled WGS sequence"/>
</dbReference>